<dbReference type="eggNOG" id="COG3316">
    <property type="taxonomic scope" value="Bacteria"/>
</dbReference>
<dbReference type="STRING" id="858619.CVAR_0075"/>
<name>G0HAJ6_CORVD</name>
<evidence type="ECO:0000259" key="4">
    <source>
        <dbReference type="Pfam" id="PF13610"/>
    </source>
</evidence>
<evidence type="ECO:0000313" key="6">
    <source>
        <dbReference type="Proteomes" id="UP000006659"/>
    </source>
</evidence>
<evidence type="ECO:0000256" key="1">
    <source>
        <dbReference type="ARBA" id="ARBA00022578"/>
    </source>
</evidence>
<dbReference type="GO" id="GO:0006310">
    <property type="term" value="P:DNA recombination"/>
    <property type="evidence" value="ECO:0007669"/>
    <property type="project" value="UniProtKB-KW"/>
</dbReference>
<reference evidence="5 6" key="1">
    <citation type="journal article" date="2011" name="BMC Genomics">
        <title>Complete genome sequence of Corynebacterium variabile DSM 44702 isolated from the surface of smear-ripened cheeses and insights into cheese ripening and flavor generation.</title>
        <authorList>
            <person name="Schroeder J."/>
            <person name="Maus I."/>
            <person name="Trost E."/>
            <person name="Tauch A."/>
        </authorList>
    </citation>
    <scope>NUCLEOTIDE SEQUENCE [LARGE SCALE GENOMIC DNA]</scope>
    <source>
        <strain evidence="6">DSM 44702 / JCM 12073 / NCIMB 30131</strain>
    </source>
</reference>
<dbReference type="GO" id="GO:0003677">
    <property type="term" value="F:DNA binding"/>
    <property type="evidence" value="ECO:0007669"/>
    <property type="project" value="UniProtKB-KW"/>
</dbReference>
<dbReference type="Pfam" id="PF13610">
    <property type="entry name" value="DDE_Tnp_IS240"/>
    <property type="match status" value="1"/>
</dbReference>
<feature type="domain" description="DDE" evidence="4">
    <location>
        <begin position="115"/>
        <end position="253"/>
    </location>
</feature>
<dbReference type="NCBIfam" id="NF033587">
    <property type="entry name" value="transpos_IS6"/>
    <property type="match status" value="1"/>
</dbReference>
<evidence type="ECO:0000256" key="2">
    <source>
        <dbReference type="ARBA" id="ARBA00023125"/>
    </source>
</evidence>
<keyword evidence="3" id="KW-0233">DNA recombination</keyword>
<dbReference type="Proteomes" id="UP000006659">
    <property type="component" value="Chromosome"/>
</dbReference>
<accession>G0HAJ6</accession>
<organism evidence="5 6">
    <name type="scientific">Corynebacterium variabile (strain DSM 44702 / CIP 107183 / JCM 12073 / NCIMB 30131)</name>
    <name type="common">Corynebacterium mooreparkense</name>
    <dbReference type="NCBI Taxonomy" id="858619"/>
    <lineage>
        <taxon>Bacteria</taxon>
        <taxon>Bacillati</taxon>
        <taxon>Actinomycetota</taxon>
        <taxon>Actinomycetes</taxon>
        <taxon>Mycobacteriales</taxon>
        <taxon>Corynebacteriaceae</taxon>
        <taxon>Corynebacterium</taxon>
    </lineage>
</organism>
<protein>
    <submittedName>
        <fullName evidence="5">Transposase for insertion sequence element</fullName>
    </submittedName>
</protein>
<dbReference type="PANTHER" id="PTHR35528:SF3">
    <property type="entry name" value="BLL1675 PROTEIN"/>
    <property type="match status" value="1"/>
</dbReference>
<gene>
    <name evidence="5" type="ordered locus">CVAR_0075</name>
</gene>
<dbReference type="InterPro" id="IPR047930">
    <property type="entry name" value="Transpos_IS6"/>
</dbReference>
<proteinExistence type="predicted"/>
<dbReference type="HOGENOM" id="CLU_067322_1_0_11"/>
<dbReference type="KEGG" id="cva:CVAR_0075"/>
<dbReference type="GO" id="GO:0032196">
    <property type="term" value="P:transposition"/>
    <property type="evidence" value="ECO:0007669"/>
    <property type="project" value="UniProtKB-KW"/>
</dbReference>
<keyword evidence="2" id="KW-0238">DNA-binding</keyword>
<evidence type="ECO:0000313" key="5">
    <source>
        <dbReference type="EMBL" id="AEK35422.1"/>
    </source>
</evidence>
<dbReference type="EMBL" id="CP002917">
    <property type="protein sequence ID" value="AEK35422.1"/>
    <property type="molecule type" value="Genomic_DNA"/>
</dbReference>
<dbReference type="InterPro" id="IPR052183">
    <property type="entry name" value="IS_Transposase"/>
</dbReference>
<sequence>MLVYRGKTPHTSGTITPKSRWHENSRRCCCKAGISRSGSVLMGIFSGRHYPKDVILWAVRWYCRYGVSYRDLEEMMTERGVPVDHTTIYRWVQKYAPELDKQTRWYRQVPDWQASSWRVDETYIRVGGRWCYLYRAITAGGQTLDFYLSPKRNVAAAKRFLAKALRSNASAGYPRVINTDKAPSLARAIAELKSEGICPPTVEHRQVKYLNNILEGDHGRLKRILGPKGAFKNRTSAYRTLKGMEAMHSLRKGKGTMFAYGQPNPDAVIVNRVFETA</sequence>
<evidence type="ECO:0000256" key="3">
    <source>
        <dbReference type="ARBA" id="ARBA00023172"/>
    </source>
</evidence>
<dbReference type="InterPro" id="IPR032874">
    <property type="entry name" value="DDE_dom"/>
</dbReference>
<keyword evidence="1" id="KW-0815">Transposition</keyword>
<dbReference type="AlphaFoldDB" id="G0HAJ6"/>
<dbReference type="PANTHER" id="PTHR35528">
    <property type="entry name" value="BLL1675 PROTEIN"/>
    <property type="match status" value="1"/>
</dbReference>